<feature type="region of interest" description="ACP-binding" evidence="9">
    <location>
        <begin position="264"/>
        <end position="268"/>
    </location>
</feature>
<reference evidence="14" key="1">
    <citation type="journal article" date="2019" name="Int. J. Syst. Evol. Microbiol.">
        <title>The Global Catalogue of Microorganisms (GCM) 10K type strain sequencing project: providing services to taxonomists for standard genome sequencing and annotation.</title>
        <authorList>
            <consortium name="The Broad Institute Genomics Platform"/>
            <consortium name="The Broad Institute Genome Sequencing Center for Infectious Disease"/>
            <person name="Wu L."/>
            <person name="Ma J."/>
        </authorList>
    </citation>
    <scope>NUCLEOTIDE SEQUENCE [LARGE SCALE GENOMIC DNA]</scope>
    <source>
        <strain evidence="14">CCM 7224</strain>
    </source>
</reference>
<dbReference type="PANTHER" id="PTHR34069:SF2">
    <property type="entry name" value="BETA-KETOACYL-[ACYL-CARRIER-PROTEIN] SYNTHASE III"/>
    <property type="match status" value="1"/>
</dbReference>
<feature type="active site" evidence="9">
    <location>
        <position position="263"/>
    </location>
</feature>
<evidence type="ECO:0000259" key="12">
    <source>
        <dbReference type="Pfam" id="PF08545"/>
    </source>
</evidence>
<dbReference type="NCBIfam" id="NF006829">
    <property type="entry name" value="PRK09352.1"/>
    <property type="match status" value="1"/>
</dbReference>
<evidence type="ECO:0000313" key="13">
    <source>
        <dbReference type="EMBL" id="MFC4961647.1"/>
    </source>
</evidence>
<keyword evidence="9" id="KW-0511">Multifunctional enzyme</keyword>
<comment type="subunit">
    <text evidence="9">Homodimer.</text>
</comment>
<organism evidence="13 14">
    <name type="scientific">Streptomyces mauvecolor</name>
    <dbReference type="NCBI Taxonomy" id="58345"/>
    <lineage>
        <taxon>Bacteria</taxon>
        <taxon>Bacillati</taxon>
        <taxon>Actinomycetota</taxon>
        <taxon>Actinomycetes</taxon>
        <taxon>Kitasatosporales</taxon>
        <taxon>Streptomycetaceae</taxon>
        <taxon>Streptomyces</taxon>
    </lineage>
</organism>
<evidence type="ECO:0000313" key="14">
    <source>
        <dbReference type="Proteomes" id="UP001595834"/>
    </source>
</evidence>
<feature type="domain" description="Beta-ketoacyl-[acyl-carrier-protein] synthase III N-terminal" evidence="12">
    <location>
        <begin position="106"/>
        <end position="186"/>
    </location>
</feature>
<feature type="active site" evidence="9">
    <location>
        <position position="293"/>
    </location>
</feature>
<keyword evidence="2 9" id="KW-0963">Cytoplasm</keyword>
<feature type="domain" description="Beta-ketoacyl-[acyl-carrier-protein] synthase III C-terminal" evidence="11">
    <location>
        <begin position="249"/>
        <end position="336"/>
    </location>
</feature>
<dbReference type="EC" id="2.3.1.180" evidence="9"/>
<evidence type="ECO:0000256" key="9">
    <source>
        <dbReference type="HAMAP-Rule" id="MF_01815"/>
    </source>
</evidence>
<name>A0ABV9UWT7_9ACTN</name>
<accession>A0ABV9UWT7</accession>
<dbReference type="Pfam" id="PF08541">
    <property type="entry name" value="ACP_syn_III_C"/>
    <property type="match status" value="1"/>
</dbReference>
<evidence type="ECO:0000256" key="4">
    <source>
        <dbReference type="ARBA" id="ARBA00022679"/>
    </source>
</evidence>
<gene>
    <name evidence="9" type="primary">fabH</name>
    <name evidence="13" type="ORF">ACFPFX_35735</name>
</gene>
<evidence type="ECO:0000256" key="2">
    <source>
        <dbReference type="ARBA" id="ARBA00022490"/>
    </source>
</evidence>
<comment type="function">
    <text evidence="9">Catalyzes the condensation reaction of fatty acid synthesis by the addition to an acyl acceptor of two carbons from malonyl-ACP. Catalyzes the first condensation reaction which initiates fatty acid synthesis and may therefore play a role in governing the total rate of fatty acid production. Possesses both acetoacetyl-ACP synthase and acetyl transacylase activities. Its substrate specificity determines the biosynthesis of branched-chain and/or straight-chain of fatty acids.</text>
</comment>
<proteinExistence type="inferred from homology"/>
<dbReference type="NCBIfam" id="TIGR00747">
    <property type="entry name" value="fabH"/>
    <property type="match status" value="1"/>
</dbReference>
<keyword evidence="6 9" id="KW-0443">Lipid metabolism</keyword>
<comment type="similarity">
    <text evidence="1 9">Belongs to the thiolase-like superfamily. FabH family.</text>
</comment>
<evidence type="ECO:0000256" key="7">
    <source>
        <dbReference type="ARBA" id="ARBA00023160"/>
    </source>
</evidence>
<evidence type="ECO:0000259" key="11">
    <source>
        <dbReference type="Pfam" id="PF08541"/>
    </source>
</evidence>
<dbReference type="Proteomes" id="UP001595834">
    <property type="component" value="Unassembled WGS sequence"/>
</dbReference>
<keyword evidence="8 9" id="KW-0012">Acyltransferase</keyword>
<dbReference type="CDD" id="cd00830">
    <property type="entry name" value="KAS_III"/>
    <property type="match status" value="1"/>
</dbReference>
<keyword evidence="3 9" id="KW-0444">Lipid biosynthesis</keyword>
<comment type="subcellular location">
    <subcellularLocation>
        <location evidence="9">Cytoplasm</location>
    </subcellularLocation>
</comment>
<comment type="catalytic activity">
    <reaction evidence="9">
        <text>malonyl-[ACP] + acetyl-CoA + H(+) = 3-oxobutanoyl-[ACP] + CO2 + CoA</text>
        <dbReference type="Rhea" id="RHEA:12080"/>
        <dbReference type="Rhea" id="RHEA-COMP:9623"/>
        <dbReference type="Rhea" id="RHEA-COMP:9625"/>
        <dbReference type="ChEBI" id="CHEBI:15378"/>
        <dbReference type="ChEBI" id="CHEBI:16526"/>
        <dbReference type="ChEBI" id="CHEBI:57287"/>
        <dbReference type="ChEBI" id="CHEBI:57288"/>
        <dbReference type="ChEBI" id="CHEBI:78449"/>
        <dbReference type="ChEBI" id="CHEBI:78450"/>
        <dbReference type="EC" id="2.3.1.180"/>
    </reaction>
</comment>
<comment type="pathway">
    <text evidence="9">Lipid metabolism; fatty acid biosynthesis.</text>
</comment>
<evidence type="ECO:0000256" key="5">
    <source>
        <dbReference type="ARBA" id="ARBA00022832"/>
    </source>
</evidence>
<dbReference type="InterPro" id="IPR016039">
    <property type="entry name" value="Thiolase-like"/>
</dbReference>
<feature type="active site" evidence="9">
    <location>
        <position position="112"/>
    </location>
</feature>
<dbReference type="PANTHER" id="PTHR34069">
    <property type="entry name" value="3-OXOACYL-[ACYL-CARRIER-PROTEIN] SYNTHASE 3"/>
    <property type="match status" value="1"/>
</dbReference>
<dbReference type="SUPFAM" id="SSF53901">
    <property type="entry name" value="Thiolase-like"/>
    <property type="match status" value="1"/>
</dbReference>
<dbReference type="Gene3D" id="3.40.47.10">
    <property type="match status" value="1"/>
</dbReference>
<dbReference type="InterPro" id="IPR013751">
    <property type="entry name" value="ACP_syn_III_N"/>
</dbReference>
<feature type="region of interest" description="Disordered" evidence="10">
    <location>
        <begin position="198"/>
        <end position="219"/>
    </location>
</feature>
<protein>
    <recommendedName>
        <fullName evidence="9">Beta-ketoacyl-[acyl-carrier-protein] synthase III</fullName>
        <shortName evidence="9">Beta-ketoacyl-ACP synthase III</shortName>
        <shortName evidence="9">KAS III</shortName>
        <ecNumber evidence="9">2.3.1.180</ecNumber>
    </recommendedName>
    <alternativeName>
        <fullName evidence="9">3-oxoacyl-[acyl-carrier-protein] synthase 3</fullName>
    </alternativeName>
    <alternativeName>
        <fullName evidence="9">3-oxoacyl-[acyl-carrier-protein] synthase III</fullName>
    </alternativeName>
</protein>
<comment type="caution">
    <text evidence="13">The sequence shown here is derived from an EMBL/GenBank/DDBJ whole genome shotgun (WGS) entry which is preliminary data.</text>
</comment>
<comment type="domain">
    <text evidence="9">The last Arg residue of the ACP-binding site is essential for the weak association between ACP/AcpP and FabH.</text>
</comment>
<dbReference type="InterPro" id="IPR013747">
    <property type="entry name" value="ACP_syn_III_C"/>
</dbReference>
<dbReference type="RefSeq" id="WP_344379361.1">
    <property type="nucleotide sequence ID" value="NZ_BAAASQ010000027.1"/>
</dbReference>
<evidence type="ECO:0000256" key="3">
    <source>
        <dbReference type="ARBA" id="ARBA00022516"/>
    </source>
</evidence>
<dbReference type="HAMAP" id="MF_01815">
    <property type="entry name" value="FabH"/>
    <property type="match status" value="1"/>
</dbReference>
<dbReference type="InterPro" id="IPR004655">
    <property type="entry name" value="FabH"/>
</dbReference>
<dbReference type="GO" id="GO:0033818">
    <property type="term" value="F:beta-ketoacyl-acyl-carrier-protein synthase III activity"/>
    <property type="evidence" value="ECO:0007669"/>
    <property type="project" value="UniProtKB-EC"/>
</dbReference>
<evidence type="ECO:0000256" key="8">
    <source>
        <dbReference type="ARBA" id="ARBA00023315"/>
    </source>
</evidence>
<evidence type="ECO:0000256" key="10">
    <source>
        <dbReference type="SAM" id="MobiDB-lite"/>
    </source>
</evidence>
<dbReference type="EMBL" id="JBHSIZ010000053">
    <property type="protein sequence ID" value="MFC4961647.1"/>
    <property type="molecule type" value="Genomic_DNA"/>
</dbReference>
<evidence type="ECO:0000256" key="6">
    <source>
        <dbReference type="ARBA" id="ARBA00023098"/>
    </source>
</evidence>
<keyword evidence="14" id="KW-1185">Reference proteome</keyword>
<evidence type="ECO:0000256" key="1">
    <source>
        <dbReference type="ARBA" id="ARBA00008642"/>
    </source>
</evidence>
<sequence length="342" mass="35217">MNRAAVLCGLGSWLPPAVVTNQDLEAELDTTDEWVRSRTGISRRHVAARDTATSDLAVEAGARALKSAGSDPVDAVVVATTTPDHSCPATAPSVAARLGLGTVAAFDVAAVCTGFLYGLATAAGLIATHTAERVLVIGADKFSGILDPHDRSTRAIFGDGAGAAVLRAGDAAEAGALGPLVLASDGTGSDLICVRSGGSREPWHTSTTPESKAVPSPLGPDPYFRMNGKAVFRNAVERMVESSRTAAGRAGWAVEDIDLFVAHQANLRIMHAVADRLPVPRPRCHVHLDRVGNTAAASLPLALDDAAVSGRLAAGDRVLLTAFGGGLTWGACALRWPELGTV</sequence>
<dbReference type="Pfam" id="PF08545">
    <property type="entry name" value="ACP_syn_III"/>
    <property type="match status" value="1"/>
</dbReference>
<keyword evidence="7 9" id="KW-0275">Fatty acid biosynthesis</keyword>
<keyword evidence="5 9" id="KW-0276">Fatty acid metabolism</keyword>
<keyword evidence="4 9" id="KW-0808">Transferase</keyword>